<dbReference type="KEGG" id="oxy:HCG48_01890"/>
<dbReference type="Gene3D" id="1.10.10.10">
    <property type="entry name" value="Winged helix-like DNA-binding domain superfamily/Winged helix DNA-binding domain"/>
    <property type="match status" value="1"/>
</dbReference>
<name>A0A6H1TU66_9CYAN</name>
<gene>
    <name evidence="2" type="ORF">HCG48_01890</name>
</gene>
<dbReference type="PRINTS" id="PR00034">
    <property type="entry name" value="HTHCRP"/>
</dbReference>
<reference evidence="2 3" key="1">
    <citation type="submission" date="2020-04" db="EMBL/GenBank/DDBJ databases">
        <authorList>
            <person name="Basu S."/>
            <person name="Maruthanayagam V."/>
            <person name="Chakraborty S."/>
            <person name="Pramanik A."/>
            <person name="Mukherjee J."/>
            <person name="Brink B."/>
        </authorList>
    </citation>
    <scope>NUCLEOTIDE SEQUENCE [LARGE SCALE GENOMIC DNA]</scope>
    <source>
        <strain evidence="2 3">AP17</strain>
    </source>
</reference>
<dbReference type="EMBL" id="CP051167">
    <property type="protein sequence ID" value="QIZ69490.1"/>
    <property type="molecule type" value="Genomic_DNA"/>
</dbReference>
<dbReference type="AlphaFoldDB" id="A0A6H1TU66"/>
<dbReference type="Pfam" id="PF13545">
    <property type="entry name" value="HTH_Crp_2"/>
    <property type="match status" value="1"/>
</dbReference>
<dbReference type="CDD" id="cd00092">
    <property type="entry name" value="HTH_CRP"/>
    <property type="match status" value="1"/>
</dbReference>
<proteinExistence type="predicted"/>
<organism evidence="2 3">
    <name type="scientific">Oxynema aestuarii AP17</name>
    <dbReference type="NCBI Taxonomy" id="2064643"/>
    <lineage>
        <taxon>Bacteria</taxon>
        <taxon>Bacillati</taxon>
        <taxon>Cyanobacteriota</taxon>
        <taxon>Cyanophyceae</taxon>
        <taxon>Oscillatoriophycideae</taxon>
        <taxon>Oscillatoriales</taxon>
        <taxon>Oscillatoriaceae</taxon>
        <taxon>Oxynema</taxon>
        <taxon>Oxynema aestuarii</taxon>
    </lineage>
</organism>
<dbReference type="InterPro" id="IPR036390">
    <property type="entry name" value="WH_DNA-bd_sf"/>
</dbReference>
<evidence type="ECO:0000313" key="2">
    <source>
        <dbReference type="EMBL" id="QIZ69490.1"/>
    </source>
</evidence>
<dbReference type="SUPFAM" id="SSF46785">
    <property type="entry name" value="Winged helix' DNA-binding domain"/>
    <property type="match status" value="1"/>
</dbReference>
<dbReference type="SMART" id="SM00419">
    <property type="entry name" value="HTH_CRP"/>
    <property type="match status" value="1"/>
</dbReference>
<dbReference type="RefSeq" id="WP_168567647.1">
    <property type="nucleotide sequence ID" value="NZ_CP051167.1"/>
</dbReference>
<dbReference type="GO" id="GO:0006355">
    <property type="term" value="P:regulation of DNA-templated transcription"/>
    <property type="evidence" value="ECO:0007669"/>
    <property type="project" value="InterPro"/>
</dbReference>
<dbReference type="InterPro" id="IPR012318">
    <property type="entry name" value="HTH_CRP"/>
</dbReference>
<sequence length="148" mass="17106">MRTTTWNEEGKRISLGFWGSGDVVGQPLTRLTPCEMECLTPTELSPISTETSYFAQALLVRGWKNEELLSIIHQTFVSDRLILLLQWLSRQFGKEIERGILLDMHLTHEAIAETIGTTRVTVTRLLKTLEREGRIHKLRRQFVVSDRR</sequence>
<accession>A0A6H1TU66</accession>
<dbReference type="Proteomes" id="UP000500857">
    <property type="component" value="Chromosome"/>
</dbReference>
<evidence type="ECO:0000313" key="3">
    <source>
        <dbReference type="Proteomes" id="UP000500857"/>
    </source>
</evidence>
<keyword evidence="3" id="KW-1185">Reference proteome</keyword>
<dbReference type="InterPro" id="IPR036388">
    <property type="entry name" value="WH-like_DNA-bd_sf"/>
</dbReference>
<dbReference type="PROSITE" id="PS51063">
    <property type="entry name" value="HTH_CRP_2"/>
    <property type="match status" value="1"/>
</dbReference>
<dbReference type="GO" id="GO:0003677">
    <property type="term" value="F:DNA binding"/>
    <property type="evidence" value="ECO:0007669"/>
    <property type="project" value="InterPro"/>
</dbReference>
<evidence type="ECO:0000259" key="1">
    <source>
        <dbReference type="PROSITE" id="PS51063"/>
    </source>
</evidence>
<feature type="domain" description="HTH crp-type" evidence="1">
    <location>
        <begin position="77"/>
        <end position="148"/>
    </location>
</feature>
<protein>
    <submittedName>
        <fullName evidence="2">Crp/Fnr family transcriptional regulator</fullName>
    </submittedName>
</protein>